<evidence type="ECO:0000259" key="4">
    <source>
        <dbReference type="Pfam" id="PF01494"/>
    </source>
</evidence>
<comment type="cofactor">
    <cofactor evidence="1">
        <name>FAD</name>
        <dbReference type="ChEBI" id="CHEBI:57692"/>
    </cofactor>
</comment>
<sequence>MIDVLVVGAGPTGLALACDLARRGVDVRVIDKAPEPFGGSRGKGLQERSLEVLADLGVIDEITAAGWDLPTRIHIGDQPVREVRVGGAALLLPQWSVEKALRDKLRQSGVRVEFGVELVSFAQSDSSVVASVPGETIEAKYMVGCDGGRSVTRKALGVAFDGETAAEQLFLIADAEVSGLTRDATHMWIDPNRGMFAVTPFPATRQWQIQVAGDPATPTPPEFQRLCREYIGSTDVTLSNFTWMSAYRPNVRMVDRFRVGRVFLAGDAAHVHPPTGGLGMNTGIQDAYNLGWKLARAVAGTASPGLLDTYQDERLPVAEWTLATSTQALMTVVAVVRAGSNKIEAGVKDEHRQLDLAYPNSPLSKNLTDWTGPRAGDRSPWADKAKGPDFTLLAFAGEAPTIAGVRTHLMPKQDDKDVLVLVRPDGHIGMVATPKDVKSIADYVARP</sequence>
<dbReference type="Gene3D" id="3.30.70.2450">
    <property type="match status" value="1"/>
</dbReference>
<protein>
    <submittedName>
        <fullName evidence="5">2-polyprenyl-6-methoxyphenol hydroxylase-like FAD-dependent oxidoreductase</fullName>
    </submittedName>
</protein>
<evidence type="ECO:0000256" key="3">
    <source>
        <dbReference type="ARBA" id="ARBA00022827"/>
    </source>
</evidence>
<dbReference type="EMBL" id="SLWS01000001">
    <property type="protein sequence ID" value="TCO65827.1"/>
    <property type="molecule type" value="Genomic_DNA"/>
</dbReference>
<evidence type="ECO:0000313" key="5">
    <source>
        <dbReference type="EMBL" id="TCO65827.1"/>
    </source>
</evidence>
<reference evidence="5 6" key="1">
    <citation type="submission" date="2019-03" db="EMBL/GenBank/DDBJ databases">
        <title>Genomic Encyclopedia of Type Strains, Phase IV (KMG-IV): sequencing the most valuable type-strain genomes for metagenomic binning, comparative biology and taxonomic classification.</title>
        <authorList>
            <person name="Goeker M."/>
        </authorList>
    </citation>
    <scope>NUCLEOTIDE SEQUENCE [LARGE SCALE GENOMIC DNA]</scope>
    <source>
        <strain evidence="5 6">DSM 45934</strain>
    </source>
</reference>
<evidence type="ECO:0000256" key="2">
    <source>
        <dbReference type="ARBA" id="ARBA00022630"/>
    </source>
</evidence>
<comment type="caution">
    <text evidence="5">The sequence shown here is derived from an EMBL/GenBank/DDBJ whole genome shotgun (WGS) entry which is preliminary data.</text>
</comment>
<dbReference type="SUPFAM" id="SSF51905">
    <property type="entry name" value="FAD/NAD(P)-binding domain"/>
    <property type="match status" value="1"/>
</dbReference>
<dbReference type="AlphaFoldDB" id="A0A4R2K286"/>
<accession>A0A4R2K286</accession>
<gene>
    <name evidence="5" type="ORF">EV192_1011619</name>
</gene>
<dbReference type="Gene3D" id="3.50.50.60">
    <property type="entry name" value="FAD/NAD(P)-binding domain"/>
    <property type="match status" value="1"/>
</dbReference>
<dbReference type="OrthoDB" id="3647401at2"/>
<dbReference type="PANTHER" id="PTHR43004">
    <property type="entry name" value="TRK SYSTEM POTASSIUM UPTAKE PROTEIN"/>
    <property type="match status" value="1"/>
</dbReference>
<evidence type="ECO:0000256" key="1">
    <source>
        <dbReference type="ARBA" id="ARBA00001974"/>
    </source>
</evidence>
<evidence type="ECO:0000313" key="6">
    <source>
        <dbReference type="Proteomes" id="UP000295680"/>
    </source>
</evidence>
<dbReference type="Pfam" id="PF01494">
    <property type="entry name" value="FAD_binding_3"/>
    <property type="match status" value="1"/>
</dbReference>
<dbReference type="InterPro" id="IPR036188">
    <property type="entry name" value="FAD/NAD-bd_sf"/>
</dbReference>
<dbReference type="PRINTS" id="PR00420">
    <property type="entry name" value="RNGMNOXGNASE"/>
</dbReference>
<name>A0A4R2K286_9PSEU</name>
<dbReference type="RefSeq" id="WP_132112500.1">
    <property type="nucleotide sequence ID" value="NZ_SLWS01000001.1"/>
</dbReference>
<dbReference type="Proteomes" id="UP000295680">
    <property type="component" value="Unassembled WGS sequence"/>
</dbReference>
<keyword evidence="3" id="KW-0274">FAD</keyword>
<dbReference type="GO" id="GO:0016709">
    <property type="term" value="F:oxidoreductase activity, acting on paired donors, with incorporation or reduction of molecular oxygen, NAD(P)H as one donor, and incorporation of one atom of oxygen"/>
    <property type="evidence" value="ECO:0007669"/>
    <property type="project" value="UniProtKB-ARBA"/>
</dbReference>
<dbReference type="PANTHER" id="PTHR43004:SF19">
    <property type="entry name" value="BINDING MONOOXYGENASE, PUTATIVE (JCVI)-RELATED"/>
    <property type="match status" value="1"/>
</dbReference>
<dbReference type="InterPro" id="IPR002938">
    <property type="entry name" value="FAD-bd"/>
</dbReference>
<feature type="domain" description="FAD-binding" evidence="4">
    <location>
        <begin position="2"/>
        <end position="321"/>
    </location>
</feature>
<dbReference type="GO" id="GO:0071949">
    <property type="term" value="F:FAD binding"/>
    <property type="evidence" value="ECO:0007669"/>
    <property type="project" value="InterPro"/>
</dbReference>
<keyword evidence="6" id="KW-1185">Reference proteome</keyword>
<keyword evidence="2" id="KW-0285">Flavoprotein</keyword>
<organism evidence="5 6">
    <name type="scientific">Actinocrispum wychmicini</name>
    <dbReference type="NCBI Taxonomy" id="1213861"/>
    <lineage>
        <taxon>Bacteria</taxon>
        <taxon>Bacillati</taxon>
        <taxon>Actinomycetota</taxon>
        <taxon>Actinomycetes</taxon>
        <taxon>Pseudonocardiales</taxon>
        <taxon>Pseudonocardiaceae</taxon>
        <taxon>Actinocrispum</taxon>
    </lineage>
</organism>
<proteinExistence type="predicted"/>
<dbReference type="InterPro" id="IPR050641">
    <property type="entry name" value="RIFMO-like"/>
</dbReference>